<keyword evidence="2" id="KW-1185">Reference proteome</keyword>
<evidence type="ECO:0000313" key="2">
    <source>
        <dbReference type="Proteomes" id="UP000015354"/>
    </source>
</evidence>
<dbReference type="Proteomes" id="UP000015354">
    <property type="component" value="Unassembled WGS sequence"/>
</dbReference>
<dbReference type="EMBL" id="ATMH01007050">
    <property type="protein sequence ID" value="EPY24698.1"/>
    <property type="molecule type" value="Genomic_DNA"/>
</dbReference>
<organism evidence="1 2">
    <name type="scientific">Strigomonas culicis</name>
    <dbReference type="NCBI Taxonomy" id="28005"/>
    <lineage>
        <taxon>Eukaryota</taxon>
        <taxon>Discoba</taxon>
        <taxon>Euglenozoa</taxon>
        <taxon>Kinetoplastea</taxon>
        <taxon>Metakinetoplastina</taxon>
        <taxon>Trypanosomatida</taxon>
        <taxon>Trypanosomatidae</taxon>
        <taxon>Strigomonadinae</taxon>
        <taxon>Strigomonas</taxon>
    </lineage>
</organism>
<feature type="non-terminal residue" evidence="1">
    <location>
        <position position="829"/>
    </location>
</feature>
<evidence type="ECO:0000313" key="1">
    <source>
        <dbReference type="EMBL" id="EPY24698.1"/>
    </source>
</evidence>
<gene>
    <name evidence="1" type="ORF">STCU_07050</name>
</gene>
<sequence length="829" mass="93165">MLSRSLSFLSMVSFSSLRKAAELNDLVNMAETKKPVEQDVLKDFLKRNVFPVLQGTSLDRRGNTNEMRFLLGRIIRDASFSAVILRASPDGRFVHYITECISNDAQRMRFLHKMTTTQATKCIEHLSRVGVRDPKVFSVLVSKVDFHNLKDIARVMFAFAEADLHALNVHVVAPLYCGERWALHAERVQSSAADEKHTEASASPGAGYNVFEAVRILRALSKSCRYTIDRNHARDRAMKLPVQSVELLRNSILDFIFQNDFALRGGHWVNIARALALFPPELQRLDSLDTADSATRKLLERKPSFRPQEDMRCTALAEMALERVFLAGGAEKADVPLDCTVEQLIKVLPLLQQIPSVTEEKQKHRIQRILFKFREQKQQLSFASLVRLLNALRNMELPPQYLEFIQLIAEEAGSHLLTPTEADERIVFKDVVTLATLLATFRIQVCAGFFLYIQKVQHLPKEMPSESAVSLLNALANVGRGDPRACHATVTAIARSVIRYEQRAVARGPHAAEPLVASAPTAADKMLRVFALLEVCPPKDVLVGFFGERGDVPRTAALRASAHGPLLFDLTRSLTHMVKEVRLRKQRGEAAADGSEDADVTHVLWERGVLRTVAPLLLEYTRELRESREHANHTYIPFAWRTAAEMAHIYADVSLEHNALADMQRVLADIYPFAKDLIIEMTWLAKELNDRIRHGASAARIRERYAAVPFKSNSIQHFVSALLMWENMLYQGAWQAKQRGALPEESKVEAIKSDFVTLLSTPLPAGMECNAKTTITVMGVLREIMGQGDTSVIREPVFLKEHVLDITTKLPFAISLVMDPGVVNEFFSE</sequence>
<name>S9U725_9TRYP</name>
<accession>S9U725</accession>
<dbReference type="AlphaFoldDB" id="S9U725"/>
<comment type="caution">
    <text evidence="1">The sequence shown here is derived from an EMBL/GenBank/DDBJ whole genome shotgun (WGS) entry which is preliminary data.</text>
</comment>
<reference evidence="1 2" key="1">
    <citation type="journal article" date="2013" name="PLoS ONE">
        <title>Predicting the Proteins of Angomonas deanei, Strigomonas culicis and Their Respective Endosymbionts Reveals New Aspects of the Trypanosomatidae Family.</title>
        <authorList>
            <person name="Motta M.C."/>
            <person name="Martins A.C."/>
            <person name="de Souza S.S."/>
            <person name="Catta-Preta C.M."/>
            <person name="Silva R."/>
            <person name="Klein C.C."/>
            <person name="de Almeida L.G."/>
            <person name="de Lima Cunha O."/>
            <person name="Ciapina L.P."/>
            <person name="Brocchi M."/>
            <person name="Colabardini A.C."/>
            <person name="de Araujo Lima B."/>
            <person name="Machado C.R."/>
            <person name="de Almeida Soares C.M."/>
            <person name="Probst C.M."/>
            <person name="de Menezes C.B."/>
            <person name="Thompson C.E."/>
            <person name="Bartholomeu D.C."/>
            <person name="Gradia D.F."/>
            <person name="Pavoni D.P."/>
            <person name="Grisard E.C."/>
            <person name="Fantinatti-Garboggini F."/>
            <person name="Marchini F.K."/>
            <person name="Rodrigues-Luiz G.F."/>
            <person name="Wagner G."/>
            <person name="Goldman G.H."/>
            <person name="Fietto J.L."/>
            <person name="Elias M.C."/>
            <person name="Goldman M.H."/>
            <person name="Sagot M.F."/>
            <person name="Pereira M."/>
            <person name="Stoco P.H."/>
            <person name="de Mendonca-Neto R.P."/>
            <person name="Teixeira S.M."/>
            <person name="Maciel T.E."/>
            <person name="de Oliveira Mendes T.A."/>
            <person name="Urmenyi T.P."/>
            <person name="de Souza W."/>
            <person name="Schenkman S."/>
            <person name="de Vasconcelos A.T."/>
        </authorList>
    </citation>
    <scope>NUCLEOTIDE SEQUENCE [LARGE SCALE GENOMIC DNA]</scope>
</reference>
<protein>
    <submittedName>
        <fullName evidence="1">Uncharacterized protein</fullName>
    </submittedName>
</protein>
<proteinExistence type="predicted"/>
<dbReference type="OrthoDB" id="271658at2759"/>